<protein>
    <submittedName>
        <fullName evidence="1">Uncharacterized protein</fullName>
    </submittedName>
</protein>
<keyword evidence="2" id="KW-1185">Reference proteome</keyword>
<organism evidence="1 2">
    <name type="scientific">Scylla paramamosain</name>
    <name type="common">Mud crab</name>
    <dbReference type="NCBI Taxonomy" id="85552"/>
    <lineage>
        <taxon>Eukaryota</taxon>
        <taxon>Metazoa</taxon>
        <taxon>Ecdysozoa</taxon>
        <taxon>Arthropoda</taxon>
        <taxon>Crustacea</taxon>
        <taxon>Multicrustacea</taxon>
        <taxon>Malacostraca</taxon>
        <taxon>Eumalacostraca</taxon>
        <taxon>Eucarida</taxon>
        <taxon>Decapoda</taxon>
        <taxon>Pleocyemata</taxon>
        <taxon>Brachyura</taxon>
        <taxon>Eubrachyura</taxon>
        <taxon>Portunoidea</taxon>
        <taxon>Portunidae</taxon>
        <taxon>Portuninae</taxon>
        <taxon>Scylla</taxon>
    </lineage>
</organism>
<dbReference type="Proteomes" id="UP001487740">
    <property type="component" value="Unassembled WGS sequence"/>
</dbReference>
<dbReference type="AlphaFoldDB" id="A0AAW0TG56"/>
<evidence type="ECO:0000313" key="2">
    <source>
        <dbReference type="Proteomes" id="UP001487740"/>
    </source>
</evidence>
<evidence type="ECO:0000313" key="1">
    <source>
        <dbReference type="EMBL" id="KAK8386594.1"/>
    </source>
</evidence>
<gene>
    <name evidence="1" type="ORF">O3P69_010905</name>
</gene>
<dbReference type="EMBL" id="JARAKH010000031">
    <property type="protein sequence ID" value="KAK8386594.1"/>
    <property type="molecule type" value="Genomic_DNA"/>
</dbReference>
<proteinExistence type="predicted"/>
<name>A0AAW0TG56_SCYPA</name>
<comment type="caution">
    <text evidence="1">The sequence shown here is derived from an EMBL/GenBank/DDBJ whole genome shotgun (WGS) entry which is preliminary data.</text>
</comment>
<reference evidence="1 2" key="1">
    <citation type="submission" date="2023-03" db="EMBL/GenBank/DDBJ databases">
        <title>High-quality genome of Scylla paramamosain provides insights in environmental adaptation.</title>
        <authorList>
            <person name="Zhang L."/>
        </authorList>
    </citation>
    <scope>NUCLEOTIDE SEQUENCE [LARGE SCALE GENOMIC DNA]</scope>
    <source>
        <strain evidence="1">LZ_2023a</strain>
        <tissue evidence="1">Muscle</tissue>
    </source>
</reference>
<sequence>MMCWKFCIGYSVEYIVWQAGPYSEGGQQSTLLEKCTSQPAHHTQVDNHAVVTAEKHNQHDPFSHEVAPGGVRGSCGCWGLLRGSWELDKGLRGLFVGK</sequence>
<accession>A0AAW0TG56</accession>